<sequence length="800" mass="90045">MPTGALANHRLVKCTCNYLCKRVDPAIGHQFITARTRRKPILMDRRNELASEIALSRERLRRRSARIAEQAPIAPLPSDIIGHTIVRPVSENRTEVDGRVVSGCRTTIWKYTKMATVMSSLTGLQQNPYLDAEEEIGETGDQSGAQVEANLLNATLPSQVHVSSTLNQYFPTLDEAVYRETWKLQALLDASNVHATAQDTVLKSLFGDSPEHRIDHLGREDYRGWGLGQLLRHAGSDWTGGELGLRVLRSVNSIHDVYKSAGMPKVVRWRLCIGEEGLGDPRNIALMGYWDGFQSASSVMRSTWIVGLKIINAGSSSNIPSMPVLFIPNTKSESLGKVDLLGAGEIIDDVVRHGPSHVYWCYGFERLVSGYNKVKTNSGNMEHTFTMHYARTFFQQCLSQRWEDDDGLFPQQRAELLIHSNLQFCYDCSVESSIPGSCVNWHSDGVVLVSTISKAKQVWDLSSNYPESSLCCMKVTTQGIGVGGQRRKMFSLSRQQTSYLSRYWRTSMRLDSNSELPSFSCTYKSLKAVLLRGKIFRVGDYAVVADERQTPLLLGYEWNWKVRVTKLFTHSCGQKTEMFFECTWLYNIMVGDQQKVDNLSGMQLLETRERSVEADNWRPVNQLGHHFLPLLRRGDNEILALELSDSRRREHLFNTGGIGFPPPYPIVNDVMLASHLSSCQVRTLDTCVIREVLEVVNTATVAEIEDALSDDDSLDDTLTDASVGLSEDIPVDRGQYEFSPAALSQVQVQWLKKNNRGQWVVRNDTCCETLCFSNLHNVHTGFSEVGFRGGRSVRWEEDVH</sequence>
<name>A0ABD3HFA0_9MARC</name>
<comment type="caution">
    <text evidence="1">The sequence shown here is derived from an EMBL/GenBank/DDBJ whole genome shotgun (WGS) entry which is preliminary data.</text>
</comment>
<protein>
    <submittedName>
        <fullName evidence="1">Uncharacterized protein</fullName>
    </submittedName>
</protein>
<reference evidence="1 2" key="1">
    <citation type="submission" date="2024-09" db="EMBL/GenBank/DDBJ databases">
        <title>Chromosome-scale assembly of Riccia sorocarpa.</title>
        <authorList>
            <person name="Paukszto L."/>
        </authorList>
    </citation>
    <scope>NUCLEOTIDE SEQUENCE [LARGE SCALE GENOMIC DNA]</scope>
    <source>
        <strain evidence="1">LP-2024</strain>
        <tissue evidence="1">Aerial parts of the thallus</tissue>
    </source>
</reference>
<proteinExistence type="predicted"/>
<dbReference type="Proteomes" id="UP001633002">
    <property type="component" value="Unassembled WGS sequence"/>
</dbReference>
<keyword evidence="2" id="KW-1185">Reference proteome</keyword>
<organism evidence="1 2">
    <name type="scientific">Riccia sorocarpa</name>
    <dbReference type="NCBI Taxonomy" id="122646"/>
    <lineage>
        <taxon>Eukaryota</taxon>
        <taxon>Viridiplantae</taxon>
        <taxon>Streptophyta</taxon>
        <taxon>Embryophyta</taxon>
        <taxon>Marchantiophyta</taxon>
        <taxon>Marchantiopsida</taxon>
        <taxon>Marchantiidae</taxon>
        <taxon>Marchantiales</taxon>
        <taxon>Ricciaceae</taxon>
        <taxon>Riccia</taxon>
    </lineage>
</organism>
<accession>A0ABD3HFA0</accession>
<evidence type="ECO:0000313" key="1">
    <source>
        <dbReference type="EMBL" id="KAL3690068.1"/>
    </source>
</evidence>
<dbReference type="AlphaFoldDB" id="A0ABD3HFA0"/>
<dbReference type="EMBL" id="JBJQOH010000004">
    <property type="protein sequence ID" value="KAL3690068.1"/>
    <property type="molecule type" value="Genomic_DNA"/>
</dbReference>
<gene>
    <name evidence="1" type="ORF">R1sor_016377</name>
</gene>
<evidence type="ECO:0000313" key="2">
    <source>
        <dbReference type="Proteomes" id="UP001633002"/>
    </source>
</evidence>